<comment type="caution">
    <text evidence="1">The sequence shown here is derived from an EMBL/GenBank/DDBJ whole genome shotgun (WGS) entry which is preliminary data.</text>
</comment>
<dbReference type="Proteomes" id="UP000886804">
    <property type="component" value="Unassembled WGS sequence"/>
</dbReference>
<accession>A0A9D2RN74</accession>
<dbReference type="EMBL" id="DWYS01000145">
    <property type="protein sequence ID" value="HJB08617.1"/>
    <property type="molecule type" value="Genomic_DNA"/>
</dbReference>
<name>A0A9D2RN74_9FIRM</name>
<reference evidence="1" key="1">
    <citation type="journal article" date="2021" name="PeerJ">
        <title>Extensive microbial diversity within the chicken gut microbiome revealed by metagenomics and culture.</title>
        <authorList>
            <person name="Gilroy R."/>
            <person name="Ravi A."/>
            <person name="Getino M."/>
            <person name="Pursley I."/>
            <person name="Horton D.L."/>
            <person name="Alikhan N.F."/>
            <person name="Baker D."/>
            <person name="Gharbi K."/>
            <person name="Hall N."/>
            <person name="Watson M."/>
            <person name="Adriaenssens E.M."/>
            <person name="Foster-Nyarko E."/>
            <person name="Jarju S."/>
            <person name="Secka A."/>
            <person name="Antonio M."/>
            <person name="Oren A."/>
            <person name="Chaudhuri R.R."/>
            <person name="La Ragione R."/>
            <person name="Hildebrand F."/>
            <person name="Pallen M.J."/>
        </authorList>
    </citation>
    <scope>NUCLEOTIDE SEQUENCE</scope>
    <source>
        <strain evidence="1">CHK188-4685</strain>
    </source>
</reference>
<proteinExistence type="predicted"/>
<evidence type="ECO:0000313" key="2">
    <source>
        <dbReference type="Proteomes" id="UP000886804"/>
    </source>
</evidence>
<sequence length="130" mass="14282">MADSKGVITLVGRKKLCMAHSGDAELPKIAKMAWGDGGVDESGEPKATTGNEVGLYNKLLEKEIEGHTYTNEEQTTCRYSGTLEAGELTGKEISEMGLLDEAGDLIAYRTFRRKGKDEDIPQTYDMDEIF</sequence>
<reference evidence="1" key="2">
    <citation type="submission" date="2021-04" db="EMBL/GenBank/DDBJ databases">
        <authorList>
            <person name="Gilroy R."/>
        </authorList>
    </citation>
    <scope>NUCLEOTIDE SEQUENCE</scope>
    <source>
        <strain evidence="1">CHK188-4685</strain>
    </source>
</reference>
<dbReference type="AlphaFoldDB" id="A0A9D2RN74"/>
<gene>
    <name evidence="1" type="ORF">H9716_12280</name>
</gene>
<protein>
    <submittedName>
        <fullName evidence="1">Phage tail protein</fullName>
    </submittedName>
</protein>
<organism evidence="1 2">
    <name type="scientific">Candidatus Enterocloster faecavium</name>
    <dbReference type="NCBI Taxonomy" id="2838560"/>
    <lineage>
        <taxon>Bacteria</taxon>
        <taxon>Bacillati</taxon>
        <taxon>Bacillota</taxon>
        <taxon>Clostridia</taxon>
        <taxon>Lachnospirales</taxon>
        <taxon>Lachnospiraceae</taxon>
        <taxon>Enterocloster</taxon>
    </lineage>
</organism>
<evidence type="ECO:0000313" key="1">
    <source>
        <dbReference type="EMBL" id="HJB08617.1"/>
    </source>
</evidence>